<keyword evidence="1" id="KW-0863">Zinc-finger</keyword>
<proteinExistence type="predicted"/>
<name>A0A9N9N1I9_9NEOP</name>
<protein>
    <recommendedName>
        <fullName evidence="2">CCHC-type domain-containing protein</fullName>
    </recommendedName>
</protein>
<evidence type="ECO:0000256" key="1">
    <source>
        <dbReference type="PROSITE-ProRule" id="PRU00047"/>
    </source>
</evidence>
<gene>
    <name evidence="3" type="ORF">DIATSA_LOCUS499</name>
</gene>
<sequence length="173" mass="20315">MGDIKHNTVMARFLAEEENKKKIMGYGINNRDITPSAFNCYKCGKSGHKKYQCYIGHGNNKKNFLQGNTGRNFNTEQRQGSCRRGYSHTGQGFYNERERQNINQRRRTKDNIPSAFFCGPYKHEDKGNDEIQFYIDLGCTDHLINSKEYFVDYIQLKKPKKILLLKMQLVWKL</sequence>
<dbReference type="Proteomes" id="UP001153714">
    <property type="component" value="Chromosome 1"/>
</dbReference>
<dbReference type="GO" id="GO:0008270">
    <property type="term" value="F:zinc ion binding"/>
    <property type="evidence" value="ECO:0007669"/>
    <property type="project" value="UniProtKB-KW"/>
</dbReference>
<accession>A0A9N9N1I9</accession>
<dbReference type="OrthoDB" id="7478066at2759"/>
<dbReference type="PROSITE" id="PS50158">
    <property type="entry name" value="ZF_CCHC"/>
    <property type="match status" value="1"/>
</dbReference>
<dbReference type="GO" id="GO:0003676">
    <property type="term" value="F:nucleic acid binding"/>
    <property type="evidence" value="ECO:0007669"/>
    <property type="project" value="InterPro"/>
</dbReference>
<keyword evidence="1" id="KW-0862">Zinc</keyword>
<keyword evidence="4" id="KW-1185">Reference proteome</keyword>
<feature type="domain" description="CCHC-type" evidence="2">
    <location>
        <begin position="40"/>
        <end position="53"/>
    </location>
</feature>
<evidence type="ECO:0000259" key="2">
    <source>
        <dbReference type="PROSITE" id="PS50158"/>
    </source>
</evidence>
<keyword evidence="1" id="KW-0479">Metal-binding</keyword>
<reference evidence="3" key="1">
    <citation type="submission" date="2021-12" db="EMBL/GenBank/DDBJ databases">
        <authorList>
            <person name="King R."/>
        </authorList>
    </citation>
    <scope>NUCLEOTIDE SEQUENCE</scope>
</reference>
<organism evidence="3 4">
    <name type="scientific">Diatraea saccharalis</name>
    <name type="common">sugarcane borer</name>
    <dbReference type="NCBI Taxonomy" id="40085"/>
    <lineage>
        <taxon>Eukaryota</taxon>
        <taxon>Metazoa</taxon>
        <taxon>Ecdysozoa</taxon>
        <taxon>Arthropoda</taxon>
        <taxon>Hexapoda</taxon>
        <taxon>Insecta</taxon>
        <taxon>Pterygota</taxon>
        <taxon>Neoptera</taxon>
        <taxon>Endopterygota</taxon>
        <taxon>Lepidoptera</taxon>
        <taxon>Glossata</taxon>
        <taxon>Ditrysia</taxon>
        <taxon>Pyraloidea</taxon>
        <taxon>Crambidae</taxon>
        <taxon>Crambinae</taxon>
        <taxon>Diatraea</taxon>
    </lineage>
</organism>
<evidence type="ECO:0000313" key="4">
    <source>
        <dbReference type="Proteomes" id="UP001153714"/>
    </source>
</evidence>
<evidence type="ECO:0000313" key="3">
    <source>
        <dbReference type="EMBL" id="CAG9782219.1"/>
    </source>
</evidence>
<dbReference type="AlphaFoldDB" id="A0A9N9N1I9"/>
<dbReference type="EMBL" id="OU893332">
    <property type="protein sequence ID" value="CAG9782219.1"/>
    <property type="molecule type" value="Genomic_DNA"/>
</dbReference>
<dbReference type="InterPro" id="IPR001878">
    <property type="entry name" value="Znf_CCHC"/>
</dbReference>
<reference evidence="3" key="2">
    <citation type="submission" date="2022-10" db="EMBL/GenBank/DDBJ databases">
        <authorList>
            <consortium name="ENA_rothamsted_submissions"/>
            <consortium name="culmorum"/>
            <person name="King R."/>
        </authorList>
    </citation>
    <scope>NUCLEOTIDE SEQUENCE</scope>
</reference>